<dbReference type="SUPFAM" id="SSF52467">
    <property type="entry name" value="DHS-like NAD/FAD-binding domain"/>
    <property type="match status" value="1"/>
</dbReference>
<dbReference type="RefSeq" id="WP_184948116.1">
    <property type="nucleotide sequence ID" value="NZ_BAAAWZ010000001.1"/>
</dbReference>
<dbReference type="Proteomes" id="UP000562352">
    <property type="component" value="Unassembled WGS sequence"/>
</dbReference>
<dbReference type="GO" id="GO:0030976">
    <property type="term" value="F:thiamine pyrophosphate binding"/>
    <property type="evidence" value="ECO:0007669"/>
    <property type="project" value="InterPro"/>
</dbReference>
<dbReference type="InterPro" id="IPR011766">
    <property type="entry name" value="TPP_enzyme_TPP-bd"/>
</dbReference>
<dbReference type="EC" id="2.2.1.6" evidence="7"/>
<evidence type="ECO:0000259" key="4">
    <source>
        <dbReference type="Pfam" id="PF00205"/>
    </source>
</evidence>
<dbReference type="PANTHER" id="PTHR18968:SF13">
    <property type="entry name" value="ACETOLACTATE SYNTHASE CATALYTIC SUBUNIT, MITOCHONDRIAL"/>
    <property type="match status" value="1"/>
</dbReference>
<comment type="similarity">
    <text evidence="1 3">Belongs to the TPP enzyme family.</text>
</comment>
<dbReference type="InterPro" id="IPR012000">
    <property type="entry name" value="Thiamin_PyroP_enz_cen_dom"/>
</dbReference>
<dbReference type="InterPro" id="IPR029035">
    <property type="entry name" value="DHS-like_NAD/FAD-binding_dom"/>
</dbReference>
<evidence type="ECO:0000313" key="7">
    <source>
        <dbReference type="EMBL" id="MBB5967391.1"/>
    </source>
</evidence>
<dbReference type="EMBL" id="JACHJJ010000032">
    <property type="protein sequence ID" value="MBB5967391.1"/>
    <property type="molecule type" value="Genomic_DNA"/>
</dbReference>
<dbReference type="CDD" id="cd02002">
    <property type="entry name" value="TPP_BFDC"/>
    <property type="match status" value="1"/>
</dbReference>
<keyword evidence="7" id="KW-0808">Transferase</keyword>
<evidence type="ECO:0000313" key="8">
    <source>
        <dbReference type="Proteomes" id="UP000562352"/>
    </source>
</evidence>
<name>A0A841DB71_PLAVE</name>
<dbReference type="Pfam" id="PF02776">
    <property type="entry name" value="TPP_enzyme_N"/>
    <property type="match status" value="1"/>
</dbReference>
<feature type="domain" description="Thiamine pyrophosphate enzyme TPP-binding" evidence="5">
    <location>
        <begin position="408"/>
        <end position="558"/>
    </location>
</feature>
<dbReference type="InterPro" id="IPR029061">
    <property type="entry name" value="THDP-binding"/>
</dbReference>
<dbReference type="GO" id="GO:0009099">
    <property type="term" value="P:L-valine biosynthetic process"/>
    <property type="evidence" value="ECO:0007669"/>
    <property type="project" value="TreeGrafter"/>
</dbReference>
<dbReference type="Gene3D" id="3.40.50.970">
    <property type="match status" value="2"/>
</dbReference>
<dbReference type="SUPFAM" id="SSF52518">
    <property type="entry name" value="Thiamin diphosphate-binding fold (THDP-binding)"/>
    <property type="match status" value="2"/>
</dbReference>
<dbReference type="Pfam" id="PF00205">
    <property type="entry name" value="TPP_enzyme_M"/>
    <property type="match status" value="1"/>
</dbReference>
<reference evidence="7 8" key="1">
    <citation type="submission" date="2020-08" db="EMBL/GenBank/DDBJ databases">
        <title>Genomic Encyclopedia of Type Strains, Phase III (KMG-III): the genomes of soil and plant-associated and newly described type strains.</title>
        <authorList>
            <person name="Whitman W."/>
        </authorList>
    </citation>
    <scope>NUCLEOTIDE SEQUENCE [LARGE SCALE GENOMIC DNA]</scope>
    <source>
        <strain evidence="7 8">CECT 3303</strain>
    </source>
</reference>
<gene>
    <name evidence="7" type="ORF">FHS22_006693</name>
</gene>
<evidence type="ECO:0000256" key="3">
    <source>
        <dbReference type="RuleBase" id="RU362132"/>
    </source>
</evidence>
<keyword evidence="2 3" id="KW-0786">Thiamine pyrophosphate</keyword>
<evidence type="ECO:0000256" key="1">
    <source>
        <dbReference type="ARBA" id="ARBA00007812"/>
    </source>
</evidence>
<protein>
    <submittedName>
        <fullName evidence="7">Acetolactate synthase-1/2/3 large subunit</fullName>
        <ecNumber evidence="7">2.2.1.6</ecNumber>
    </submittedName>
</protein>
<dbReference type="PANTHER" id="PTHR18968">
    <property type="entry name" value="THIAMINE PYROPHOSPHATE ENZYMES"/>
    <property type="match status" value="1"/>
</dbReference>
<organism evidence="7 8">
    <name type="scientific">Planomonospora venezuelensis</name>
    <dbReference type="NCBI Taxonomy" id="1999"/>
    <lineage>
        <taxon>Bacteria</taxon>
        <taxon>Bacillati</taxon>
        <taxon>Actinomycetota</taxon>
        <taxon>Actinomycetes</taxon>
        <taxon>Streptosporangiales</taxon>
        <taxon>Streptosporangiaceae</taxon>
        <taxon>Planomonospora</taxon>
    </lineage>
</organism>
<dbReference type="GO" id="GO:0000287">
    <property type="term" value="F:magnesium ion binding"/>
    <property type="evidence" value="ECO:0007669"/>
    <property type="project" value="InterPro"/>
</dbReference>
<dbReference type="InterPro" id="IPR012001">
    <property type="entry name" value="Thiamin_PyroP_enz_TPP-bd_dom"/>
</dbReference>
<dbReference type="GO" id="GO:0009097">
    <property type="term" value="P:isoleucine biosynthetic process"/>
    <property type="evidence" value="ECO:0007669"/>
    <property type="project" value="TreeGrafter"/>
</dbReference>
<sequence length="566" mass="60559">MTHRADGGDAVISAFNAIGSDYVFSSPGSEWAPVWESLARRHRDGLPCPKYLDLTHETVAVGMATGYGLVTRRAQGVLLHAGPGLLQGSCAIHGALLAGVPMVVASSESTTYGDGPGPDPGGQWYRNLSVVGGPHLLAQPFVKWANQAASVSTLFTMTTRSAEMAERAPAGPVYLNVPLEVLLEPWEEREETPVAPKGSTVSSPAEIRTVLSLLAEAENPVIVTETAGREAGGMEALVELAEALRIPVVEPNSAVCVNFPRTHELHAGGDIEPFMDTADLIVLVNCRAPFYPPSRRPAHAKIVVIDEVPQRPHIAYQVLYADHYLEGGVAATLAEMARLARETPVPADLLLRRREAQSARRAAETAAIEKAEERAAGVQEIDPVLVAATLRELLADDDPIIVDETITHSRVVQRHLLRSTPDSYFYVQGGLGQGIAVALGVKLAAQERPVVLTIGDGAFMYNPVIQSLDAARANGLPLLIVIFNNRKYLSMKMNHLRFYPDGAAVQTGEFLGVDLSGQPELASFAEPFGMHAEAVERADELAGALSRALKSVRDGTTAVVNISVSR</sequence>
<dbReference type="Gene3D" id="3.40.50.1220">
    <property type="entry name" value="TPP-binding domain"/>
    <property type="match status" value="1"/>
</dbReference>
<keyword evidence="8" id="KW-1185">Reference proteome</keyword>
<dbReference type="AlphaFoldDB" id="A0A841DB71"/>
<evidence type="ECO:0000259" key="6">
    <source>
        <dbReference type="Pfam" id="PF02776"/>
    </source>
</evidence>
<comment type="caution">
    <text evidence="7">The sequence shown here is derived from an EMBL/GenBank/DDBJ whole genome shotgun (WGS) entry which is preliminary data.</text>
</comment>
<feature type="domain" description="Thiamine pyrophosphate enzyme central" evidence="4">
    <location>
        <begin position="207"/>
        <end position="316"/>
    </location>
</feature>
<dbReference type="GO" id="GO:0050660">
    <property type="term" value="F:flavin adenine dinucleotide binding"/>
    <property type="evidence" value="ECO:0007669"/>
    <property type="project" value="TreeGrafter"/>
</dbReference>
<feature type="domain" description="Thiamine pyrophosphate enzyme N-terminal TPP-binding" evidence="6">
    <location>
        <begin position="6"/>
        <end position="115"/>
    </location>
</feature>
<accession>A0A841DB71</accession>
<evidence type="ECO:0000259" key="5">
    <source>
        <dbReference type="Pfam" id="PF02775"/>
    </source>
</evidence>
<dbReference type="Pfam" id="PF02775">
    <property type="entry name" value="TPP_enzyme_C"/>
    <property type="match status" value="1"/>
</dbReference>
<dbReference type="InterPro" id="IPR045229">
    <property type="entry name" value="TPP_enz"/>
</dbReference>
<dbReference type="GO" id="GO:0005948">
    <property type="term" value="C:acetolactate synthase complex"/>
    <property type="evidence" value="ECO:0007669"/>
    <property type="project" value="TreeGrafter"/>
</dbReference>
<evidence type="ECO:0000256" key="2">
    <source>
        <dbReference type="ARBA" id="ARBA00023052"/>
    </source>
</evidence>
<dbReference type="CDD" id="cd07035">
    <property type="entry name" value="TPP_PYR_POX_like"/>
    <property type="match status" value="1"/>
</dbReference>
<proteinExistence type="inferred from homology"/>
<dbReference type="GO" id="GO:0003984">
    <property type="term" value="F:acetolactate synthase activity"/>
    <property type="evidence" value="ECO:0007669"/>
    <property type="project" value="UniProtKB-EC"/>
</dbReference>